<keyword evidence="2" id="KW-1185">Reference proteome</keyword>
<organism evidence="1 2">
    <name type="scientific">Trametes sanguinea</name>
    <dbReference type="NCBI Taxonomy" id="158606"/>
    <lineage>
        <taxon>Eukaryota</taxon>
        <taxon>Fungi</taxon>
        <taxon>Dikarya</taxon>
        <taxon>Basidiomycota</taxon>
        <taxon>Agaricomycotina</taxon>
        <taxon>Agaricomycetes</taxon>
        <taxon>Polyporales</taxon>
        <taxon>Polyporaceae</taxon>
        <taxon>Trametes</taxon>
    </lineage>
</organism>
<evidence type="ECO:0000313" key="1">
    <source>
        <dbReference type="EMBL" id="KAJ3010757.1"/>
    </source>
</evidence>
<reference evidence="1" key="1">
    <citation type="submission" date="2022-08" db="EMBL/GenBank/DDBJ databases">
        <title>Genome Sequence of Pycnoporus sanguineus.</title>
        <authorList>
            <person name="Buettner E."/>
        </authorList>
    </citation>
    <scope>NUCLEOTIDE SEQUENCE</scope>
    <source>
        <strain evidence="1">CG-C14</strain>
    </source>
</reference>
<evidence type="ECO:0000313" key="2">
    <source>
        <dbReference type="Proteomes" id="UP001144978"/>
    </source>
</evidence>
<dbReference type="EMBL" id="JANSHE010000446">
    <property type="protein sequence ID" value="KAJ3010757.1"/>
    <property type="molecule type" value="Genomic_DNA"/>
</dbReference>
<protein>
    <submittedName>
        <fullName evidence="1">Uncharacterized protein</fullName>
    </submittedName>
</protein>
<comment type="caution">
    <text evidence="1">The sequence shown here is derived from an EMBL/GenBank/DDBJ whole genome shotgun (WGS) entry which is preliminary data.</text>
</comment>
<gene>
    <name evidence="1" type="ORF">NUW54_g2381</name>
</gene>
<accession>A0ACC1Q6C7</accession>
<name>A0ACC1Q6C7_9APHY</name>
<sequence length="537" mass="61037">MLLIVVAAVVLTGYLLISLILRRLIRRRSTIQSLRGPRMRSLLLGYEYEISRQDEVGDLESKWLRDYGPTWRVSGSFAALQHIFHRSGYNYAKQPAQVHLGYFMSGPNIVWAQGSDHQRHRKIMNPAFSSSQLRSFLPLFPRTAYKLVDCWKLELASTQSQEIRVNTWLSRAALDIVGEAAFDYDYKALDAEDSALAKAYHGIFKEAGYRLPKATLLFRAAWDYLPFPIIKMFKYAPTKPFPHIRHVREVYMEYGQQILREKRPEVDTEMRAHSKDILSILLKANESSDEKTRLTEEEILAQMYTLTLAGHETTATTLSFLLYELARNPEYQARMRQEIQEARATVSARGGSAFSFEELDAMTLCANAIKETLRMHPVVTQLPRVATKDDVIPLAYPVMTAEGEMVSEIPIRKGQIVNTSLAMYNRLPQVWGADAEEWNPDRFTALDGNKQTYVGVFANLMTFSAGTRACIGWRFAIIEMQVLVAELVGTFKYELPAPVKEGETEVRRAPTANAFIPLIRGKPELGPAMRLRVSLAN</sequence>
<dbReference type="Proteomes" id="UP001144978">
    <property type="component" value="Unassembled WGS sequence"/>
</dbReference>
<proteinExistence type="predicted"/>